<name>A0ABP9DCK3_9ACTN</name>
<reference evidence="2" key="1">
    <citation type="journal article" date="2019" name="Int. J. Syst. Evol. Microbiol.">
        <title>The Global Catalogue of Microorganisms (GCM) 10K type strain sequencing project: providing services to taxonomists for standard genome sequencing and annotation.</title>
        <authorList>
            <consortium name="The Broad Institute Genomics Platform"/>
            <consortium name="The Broad Institute Genome Sequencing Center for Infectious Disease"/>
            <person name="Wu L."/>
            <person name="Ma J."/>
        </authorList>
    </citation>
    <scope>NUCLEOTIDE SEQUENCE [LARGE SCALE GENOMIC DNA]</scope>
    <source>
        <strain evidence="2">JCM 13006</strain>
    </source>
</reference>
<organism evidence="1 2">
    <name type="scientific">Kitasatospora terrestris</name>
    <dbReference type="NCBI Taxonomy" id="258051"/>
    <lineage>
        <taxon>Bacteria</taxon>
        <taxon>Bacillati</taxon>
        <taxon>Actinomycetota</taxon>
        <taxon>Actinomycetes</taxon>
        <taxon>Kitasatosporales</taxon>
        <taxon>Streptomycetaceae</taxon>
        <taxon>Kitasatospora</taxon>
    </lineage>
</organism>
<accession>A0ABP9DCK3</accession>
<comment type="caution">
    <text evidence="1">The sequence shown here is derived from an EMBL/GenBank/DDBJ whole genome shotgun (WGS) entry which is preliminary data.</text>
</comment>
<evidence type="ECO:0000313" key="2">
    <source>
        <dbReference type="Proteomes" id="UP001501752"/>
    </source>
</evidence>
<keyword evidence="2" id="KW-1185">Reference proteome</keyword>
<dbReference type="EMBL" id="BAABIS010000001">
    <property type="protein sequence ID" value="GAA4834466.1"/>
    <property type="molecule type" value="Genomic_DNA"/>
</dbReference>
<gene>
    <name evidence="1" type="ORF">GCM10023235_06260</name>
</gene>
<sequence length="61" mass="6356">MVIGLPSVPQSASSVMVLLGSLVVSASVARVRTGFDAVLLMMVSPGHGPFRRSFAALRSQL</sequence>
<evidence type="ECO:0000313" key="1">
    <source>
        <dbReference type="EMBL" id="GAA4834466.1"/>
    </source>
</evidence>
<proteinExistence type="predicted"/>
<dbReference type="Proteomes" id="UP001501752">
    <property type="component" value="Unassembled WGS sequence"/>
</dbReference>
<protein>
    <submittedName>
        <fullName evidence="1">Uncharacterized protein</fullName>
    </submittedName>
</protein>